<organism evidence="2 3">
    <name type="scientific">Diplodia seriata</name>
    <dbReference type="NCBI Taxonomy" id="420778"/>
    <lineage>
        <taxon>Eukaryota</taxon>
        <taxon>Fungi</taxon>
        <taxon>Dikarya</taxon>
        <taxon>Ascomycota</taxon>
        <taxon>Pezizomycotina</taxon>
        <taxon>Dothideomycetes</taxon>
        <taxon>Dothideomycetes incertae sedis</taxon>
        <taxon>Botryosphaeriales</taxon>
        <taxon>Botryosphaeriaceae</taxon>
        <taxon>Diplodia</taxon>
    </lineage>
</organism>
<keyword evidence="3" id="KW-1185">Reference proteome</keyword>
<dbReference type="Gene3D" id="1.20.120.20">
    <property type="entry name" value="Apolipoprotein"/>
    <property type="match status" value="1"/>
</dbReference>
<dbReference type="GeneID" id="92009067"/>
<gene>
    <name evidence="2" type="ORF">SLS55_004982</name>
</gene>
<dbReference type="Pfam" id="PF09994">
    <property type="entry name" value="T6SS_Tle1-like_cat"/>
    <property type="match status" value="1"/>
</dbReference>
<dbReference type="InterPro" id="IPR018712">
    <property type="entry name" value="Tle1-like_cat"/>
</dbReference>
<dbReference type="RefSeq" id="XP_066634314.1">
    <property type="nucleotide sequence ID" value="XM_066776433.1"/>
</dbReference>
<proteinExistence type="predicted"/>
<evidence type="ECO:0000259" key="1">
    <source>
        <dbReference type="Pfam" id="PF09994"/>
    </source>
</evidence>
<reference evidence="2 3" key="1">
    <citation type="submission" date="2024-02" db="EMBL/GenBank/DDBJ databases">
        <title>De novo assembly and annotation of 12 fungi associated with fruit tree decline syndrome in Ontario, Canada.</title>
        <authorList>
            <person name="Sulman M."/>
            <person name="Ellouze W."/>
            <person name="Ilyukhin E."/>
        </authorList>
    </citation>
    <scope>NUCLEOTIDE SEQUENCE [LARGE SCALE GENOMIC DNA]</scope>
    <source>
        <strain evidence="2 3">FDS-637</strain>
    </source>
</reference>
<evidence type="ECO:0000313" key="3">
    <source>
        <dbReference type="Proteomes" id="UP001430584"/>
    </source>
</evidence>
<dbReference type="EMBL" id="JAJVCZ030000004">
    <property type="protein sequence ID" value="KAL0261285.1"/>
    <property type="molecule type" value="Genomic_DNA"/>
</dbReference>
<dbReference type="PANTHER" id="PTHR33840">
    <property type="match status" value="1"/>
</dbReference>
<evidence type="ECO:0000313" key="2">
    <source>
        <dbReference type="EMBL" id="KAL0261285.1"/>
    </source>
</evidence>
<feature type="domain" description="T6SS Phospholipase effector Tle1-like catalytic" evidence="1">
    <location>
        <begin position="19"/>
        <end position="299"/>
    </location>
</feature>
<dbReference type="SUPFAM" id="SSF58113">
    <property type="entry name" value="Apolipoprotein A-I"/>
    <property type="match status" value="1"/>
</dbReference>
<comment type="caution">
    <text evidence="2">The sequence shown here is derived from an EMBL/GenBank/DDBJ whole genome shotgun (WGS) entry which is preliminary data.</text>
</comment>
<dbReference type="PANTHER" id="PTHR33840:SF2">
    <property type="entry name" value="TLE1 PHOSPHOLIPASE DOMAIN-CONTAINING PROTEIN"/>
    <property type="match status" value="1"/>
</dbReference>
<accession>A0ABR3CM20</accession>
<sequence>MASSNDDLESTAVPGIGPRRLVLCFDGTGNQFLGNEADTNIVKIYQMLQRHTDGQFHYYQPGIGTYIKGQSKCSRRSIFDIWPAIKSSVLKAVDQALGTSFEDHVLSGYKFIMKHYCRGDHIYIFGFSRGAYTARFLAEMVQQIGLLSRGNEEMVQFAWETFSNYQNASGNVPQTAADRALADYMAKFKAAFCRPRVRVHFLGLFDCVNSVGQFEIPLWRSSYGYIATPAAAHIRHAVSIHERRLKFKPALFTFDADAEVDLKEVWFAGNHADVGGGWNYARGQVHLLSDTPLNWMVQESLDLPGSASRLAYQTTNVQDVVRAENAFPGVERPGTTAFDVRRRANQPHDMLKFFHGVSILSVLLWWIIEIIPIFTRLELEKGKWVPRHWPPNLGAPRDIPEEGVIHPSVDEMIKAGILDEKSVPAKGGDNPHLPSVAAALGAWRKAGERRRRESDSSEKTLVEGLGEVVKGGVEGVGDRLKDVGKVGEKVKGDVEEAGGKLKGDVEEVGDKLKGGAEGVGDKLKGGAEGVGEKVKGDVEAVGDKLKNLGKVGEKVKESAEDVDDKLKGGVEEVGDKLKGVGGVGEKVKGTTGDVGDKLKGIGLRAEHGLQALNPLRA</sequence>
<protein>
    <recommendedName>
        <fullName evidence="1">T6SS Phospholipase effector Tle1-like catalytic domain-containing protein</fullName>
    </recommendedName>
</protein>
<name>A0ABR3CM20_9PEZI</name>
<dbReference type="Proteomes" id="UP001430584">
    <property type="component" value="Unassembled WGS sequence"/>
</dbReference>